<accession>A0A100YU45</accession>
<dbReference type="Proteomes" id="UP000054078">
    <property type="component" value="Unassembled WGS sequence"/>
</dbReference>
<dbReference type="EMBL" id="LOJF01000012">
    <property type="protein sequence ID" value="KUH57741.1"/>
    <property type="molecule type" value="Genomic_DNA"/>
</dbReference>
<reference evidence="1 2" key="1">
    <citation type="submission" date="2015-12" db="EMBL/GenBank/DDBJ databases">
        <title>Draft Genome Sequence of Olsenella scatoligenes SK9K4T; a Producer of 3-Methylindole- (skatole) and 4-Methylphenol- (p-cresol) Isolated from Pig Feces.</title>
        <authorList>
            <person name="Li X."/>
            <person name="Borg B."/>
            <person name="Canibe N."/>
        </authorList>
    </citation>
    <scope>NUCLEOTIDE SEQUENCE [LARGE SCALE GENOMIC DNA]</scope>
    <source>
        <strain evidence="1 2">SK9K4</strain>
    </source>
</reference>
<evidence type="ECO:0000313" key="2">
    <source>
        <dbReference type="Proteomes" id="UP000054078"/>
    </source>
</evidence>
<proteinExistence type="predicted"/>
<organism evidence="1 2">
    <name type="scientific">Tractidigestivibacter scatoligenes</name>
    <name type="common">Olsenella scatoligenes</name>
    <dbReference type="NCBI Taxonomy" id="1299998"/>
    <lineage>
        <taxon>Bacteria</taxon>
        <taxon>Bacillati</taxon>
        <taxon>Actinomycetota</taxon>
        <taxon>Coriobacteriia</taxon>
        <taxon>Coriobacteriales</taxon>
        <taxon>Atopobiaceae</taxon>
        <taxon>Tractidigestivibacter</taxon>
    </lineage>
</organism>
<evidence type="ECO:0000313" key="1">
    <source>
        <dbReference type="EMBL" id="KUH57741.1"/>
    </source>
</evidence>
<name>A0A100YU45_TRASO</name>
<gene>
    <name evidence="1" type="ORF">AUL39_10570</name>
</gene>
<sequence>MTRDSKERGTLFKAGSNLTWIYARHACNVVKRPTTKEKHGESRRYLFIEKAGTQGCTNEVLKRFEIRTTRNKRIDMRGAVITKQCTNKRGNATSKRTYIIERITWPKLKDVANEKVTGGKANCTREPFCE</sequence>
<protein>
    <submittedName>
        <fullName evidence="1">Uncharacterized protein</fullName>
    </submittedName>
</protein>
<keyword evidence="2" id="KW-1185">Reference proteome</keyword>
<dbReference type="AlphaFoldDB" id="A0A100YU45"/>
<comment type="caution">
    <text evidence="1">The sequence shown here is derived from an EMBL/GenBank/DDBJ whole genome shotgun (WGS) entry which is preliminary data.</text>
</comment>